<feature type="transmembrane region" description="Helical" evidence="1">
    <location>
        <begin position="92"/>
        <end position="112"/>
    </location>
</feature>
<protein>
    <submittedName>
        <fullName evidence="2">Uncharacterized protein</fullName>
    </submittedName>
</protein>
<dbReference type="AlphaFoldDB" id="A0A9P6CDC4"/>
<sequence>MAIYLLWSLFFSTNNPEFALLLVATTSKYFFSVTLGLTLACTSAFLSDLLNPFLFCPSMEVLIAYKLWSVARHVRPILSNTHLGGYRRLSKVATIIFESAAIYSSLLIAMIITDVHGITSFFILFKMGPPLIGIVFSSIIVSTRVNTTNTSGSTTTSFLRFLSRHRKINEAVHTTTSGSGREGVHVETVSEDFKESEHSVHDRV</sequence>
<keyword evidence="1" id="KW-1133">Transmembrane helix</keyword>
<organism evidence="2 3">
    <name type="scientific">Collybia nuda</name>
    <dbReference type="NCBI Taxonomy" id="64659"/>
    <lineage>
        <taxon>Eukaryota</taxon>
        <taxon>Fungi</taxon>
        <taxon>Dikarya</taxon>
        <taxon>Basidiomycota</taxon>
        <taxon>Agaricomycotina</taxon>
        <taxon>Agaricomycetes</taxon>
        <taxon>Agaricomycetidae</taxon>
        <taxon>Agaricales</taxon>
        <taxon>Tricholomatineae</taxon>
        <taxon>Clitocybaceae</taxon>
        <taxon>Collybia</taxon>
    </lineage>
</organism>
<proteinExistence type="predicted"/>
<name>A0A9P6CDC4_9AGAR</name>
<dbReference type="OrthoDB" id="2753342at2759"/>
<dbReference type="Proteomes" id="UP000807353">
    <property type="component" value="Unassembled WGS sequence"/>
</dbReference>
<keyword evidence="1" id="KW-0472">Membrane</keyword>
<evidence type="ECO:0000313" key="3">
    <source>
        <dbReference type="Proteomes" id="UP000807353"/>
    </source>
</evidence>
<feature type="transmembrane region" description="Helical" evidence="1">
    <location>
        <begin position="118"/>
        <end position="141"/>
    </location>
</feature>
<dbReference type="EMBL" id="MU150281">
    <property type="protein sequence ID" value="KAF9461646.1"/>
    <property type="molecule type" value="Genomic_DNA"/>
</dbReference>
<keyword evidence="1" id="KW-0812">Transmembrane</keyword>
<keyword evidence="3" id="KW-1185">Reference proteome</keyword>
<gene>
    <name evidence="2" type="ORF">BDZ94DRAFT_1310398</name>
</gene>
<reference evidence="2" key="1">
    <citation type="submission" date="2020-11" db="EMBL/GenBank/DDBJ databases">
        <authorList>
            <consortium name="DOE Joint Genome Institute"/>
            <person name="Ahrendt S."/>
            <person name="Riley R."/>
            <person name="Andreopoulos W."/>
            <person name="Labutti K."/>
            <person name="Pangilinan J."/>
            <person name="Ruiz-Duenas F.J."/>
            <person name="Barrasa J.M."/>
            <person name="Sanchez-Garcia M."/>
            <person name="Camarero S."/>
            <person name="Miyauchi S."/>
            <person name="Serrano A."/>
            <person name="Linde D."/>
            <person name="Babiker R."/>
            <person name="Drula E."/>
            <person name="Ayuso-Fernandez I."/>
            <person name="Pacheco R."/>
            <person name="Padilla G."/>
            <person name="Ferreira P."/>
            <person name="Barriuso J."/>
            <person name="Kellner H."/>
            <person name="Castanera R."/>
            <person name="Alfaro M."/>
            <person name="Ramirez L."/>
            <person name="Pisabarro A.G."/>
            <person name="Kuo A."/>
            <person name="Tritt A."/>
            <person name="Lipzen A."/>
            <person name="He G."/>
            <person name="Yan M."/>
            <person name="Ng V."/>
            <person name="Cullen D."/>
            <person name="Martin F."/>
            <person name="Rosso M.-N."/>
            <person name="Henrissat B."/>
            <person name="Hibbett D."/>
            <person name="Martinez A.T."/>
            <person name="Grigoriev I.V."/>
        </authorList>
    </citation>
    <scope>NUCLEOTIDE SEQUENCE</scope>
    <source>
        <strain evidence="2">CBS 247.69</strain>
    </source>
</reference>
<evidence type="ECO:0000313" key="2">
    <source>
        <dbReference type="EMBL" id="KAF9461646.1"/>
    </source>
</evidence>
<accession>A0A9P6CDC4</accession>
<evidence type="ECO:0000256" key="1">
    <source>
        <dbReference type="SAM" id="Phobius"/>
    </source>
</evidence>
<comment type="caution">
    <text evidence="2">The sequence shown here is derived from an EMBL/GenBank/DDBJ whole genome shotgun (WGS) entry which is preliminary data.</text>
</comment>